<evidence type="ECO:0000256" key="2">
    <source>
        <dbReference type="ARBA" id="ARBA00022942"/>
    </source>
</evidence>
<dbReference type="GO" id="GO:0042176">
    <property type="term" value="P:regulation of protein catabolic process"/>
    <property type="evidence" value="ECO:0007669"/>
    <property type="project" value="InterPro"/>
</dbReference>
<dbReference type="EMBL" id="BDGG01000002">
    <property type="protein sequence ID" value="GAU93484.1"/>
    <property type="molecule type" value="Genomic_DNA"/>
</dbReference>
<evidence type="ECO:0000313" key="5">
    <source>
        <dbReference type="EMBL" id="GAU93484.1"/>
    </source>
</evidence>
<evidence type="ECO:0000259" key="4">
    <source>
        <dbReference type="PROSITE" id="PS50250"/>
    </source>
</evidence>
<dbReference type="GO" id="GO:0030234">
    <property type="term" value="F:enzyme regulator activity"/>
    <property type="evidence" value="ECO:0007669"/>
    <property type="project" value="InterPro"/>
</dbReference>
<reference evidence="5 6" key="1">
    <citation type="journal article" date="2016" name="Nat. Commun.">
        <title>Extremotolerant tardigrade genome and improved radiotolerance of human cultured cells by tardigrade-unique protein.</title>
        <authorList>
            <person name="Hashimoto T."/>
            <person name="Horikawa D.D."/>
            <person name="Saito Y."/>
            <person name="Kuwahara H."/>
            <person name="Kozuka-Hata H."/>
            <person name="Shin-I T."/>
            <person name="Minakuchi Y."/>
            <person name="Ohishi K."/>
            <person name="Motoyama A."/>
            <person name="Aizu T."/>
            <person name="Enomoto A."/>
            <person name="Kondo K."/>
            <person name="Tanaka S."/>
            <person name="Hara Y."/>
            <person name="Koshikawa S."/>
            <person name="Sagara H."/>
            <person name="Miura T."/>
            <person name="Yokobori S."/>
            <person name="Miyagawa K."/>
            <person name="Suzuki Y."/>
            <person name="Kubo T."/>
            <person name="Oyama M."/>
            <person name="Kohara Y."/>
            <person name="Fujiyama A."/>
            <person name="Arakawa K."/>
            <person name="Katayama T."/>
            <person name="Toyoda A."/>
            <person name="Kunieda T."/>
        </authorList>
    </citation>
    <scope>NUCLEOTIDE SEQUENCE [LARGE SCALE GENOMIC DNA]</scope>
    <source>
        <strain evidence="5 6">YOKOZUNA-1</strain>
    </source>
</reference>
<protein>
    <recommendedName>
        <fullName evidence="4">PCI domain-containing protein</fullName>
    </recommendedName>
</protein>
<dbReference type="GO" id="GO:0006511">
    <property type="term" value="P:ubiquitin-dependent protein catabolic process"/>
    <property type="evidence" value="ECO:0007669"/>
    <property type="project" value="TreeGrafter"/>
</dbReference>
<keyword evidence="2" id="KW-0647">Proteasome</keyword>
<comment type="similarity">
    <text evidence="1">Belongs to the proteasome subunit S3 family.</text>
</comment>
<dbReference type="SMART" id="SM00088">
    <property type="entry name" value="PINT"/>
    <property type="match status" value="1"/>
</dbReference>
<dbReference type="AlphaFoldDB" id="A0A1D1UUZ1"/>
<feature type="region of interest" description="Disordered" evidence="3">
    <location>
        <begin position="470"/>
        <end position="501"/>
    </location>
</feature>
<dbReference type="GO" id="GO:0008541">
    <property type="term" value="C:proteasome regulatory particle, lid subcomplex"/>
    <property type="evidence" value="ECO:0007669"/>
    <property type="project" value="TreeGrafter"/>
</dbReference>
<organism evidence="5 6">
    <name type="scientific">Ramazzottius varieornatus</name>
    <name type="common">Water bear</name>
    <name type="synonym">Tardigrade</name>
    <dbReference type="NCBI Taxonomy" id="947166"/>
    <lineage>
        <taxon>Eukaryota</taxon>
        <taxon>Metazoa</taxon>
        <taxon>Ecdysozoa</taxon>
        <taxon>Tardigrada</taxon>
        <taxon>Eutardigrada</taxon>
        <taxon>Parachela</taxon>
        <taxon>Hypsibioidea</taxon>
        <taxon>Ramazzottiidae</taxon>
        <taxon>Ramazzottius</taxon>
    </lineage>
</organism>
<dbReference type="InterPro" id="IPR013586">
    <property type="entry name" value="PSMD3_C"/>
</dbReference>
<feature type="compositionally biased region" description="Basic and acidic residues" evidence="3">
    <location>
        <begin position="470"/>
        <end position="493"/>
    </location>
</feature>
<dbReference type="OrthoDB" id="1713558at2759"/>
<dbReference type="InterPro" id="IPR050756">
    <property type="entry name" value="CSN3"/>
</dbReference>
<evidence type="ECO:0000256" key="3">
    <source>
        <dbReference type="SAM" id="MobiDB-lite"/>
    </source>
</evidence>
<gene>
    <name evidence="5" type="primary">RvY_05419-1</name>
    <name evidence="5" type="synonym">RvY_05419.1</name>
    <name evidence="5" type="ORF">RvY_05419</name>
</gene>
<dbReference type="InterPro" id="IPR000717">
    <property type="entry name" value="PCI_dom"/>
</dbReference>
<dbReference type="Gene3D" id="1.25.40.570">
    <property type="match status" value="1"/>
</dbReference>
<dbReference type="Pfam" id="PF08375">
    <property type="entry name" value="Rpn3_C"/>
    <property type="match status" value="1"/>
</dbReference>
<evidence type="ECO:0000313" key="6">
    <source>
        <dbReference type="Proteomes" id="UP000186922"/>
    </source>
</evidence>
<dbReference type="PANTHER" id="PTHR10758:SF2">
    <property type="entry name" value="26S PROTEASOME NON-ATPASE REGULATORY SUBUNIT 3"/>
    <property type="match status" value="1"/>
</dbReference>
<keyword evidence="6" id="KW-1185">Reference proteome</keyword>
<dbReference type="Pfam" id="PF01399">
    <property type="entry name" value="PCI"/>
    <property type="match status" value="1"/>
</dbReference>
<dbReference type="STRING" id="947166.A0A1D1UUZ1"/>
<dbReference type="InterPro" id="IPR057985">
    <property type="entry name" value="TPR_PSMD3_N"/>
</dbReference>
<dbReference type="Pfam" id="PF25573">
    <property type="entry name" value="TPR_PSMD3_N"/>
    <property type="match status" value="1"/>
</dbReference>
<accession>A0A1D1UUZ1</accession>
<evidence type="ECO:0000256" key="1">
    <source>
        <dbReference type="ARBA" id="ARBA00007912"/>
    </source>
</evidence>
<proteinExistence type="inferred from homology"/>
<comment type="caution">
    <text evidence="5">The sequence shown here is derived from an EMBL/GenBank/DDBJ whole genome shotgun (WGS) entry which is preliminary data.</text>
</comment>
<dbReference type="PROSITE" id="PS50250">
    <property type="entry name" value="PCI"/>
    <property type="match status" value="1"/>
</dbReference>
<sequence>MTTMEVDNADPTGVSKDGVVDGADAPVAVDIETTTVEDIKDFVKLLERAVATGDARLAVRPVRGLGYIRKNLTANVLRRVIRGLCLKPEDRAYFAQYVGDLSEDTTKSSQSASFKKLADTIHKQGTMVPEVNVYLHLLVLISLLDAKKNTEAMASAEVIVGKVIANTRRTMDPIGSRVYFFYARTYEVNGKLSNIRRFLLSRLRTATLRQDEEGQASLVNSLLRSYIQDNLYDQAEKLVGKLTYPEAVHNNQLARFQYYLGRIKATKLEYSEAQQHLLQASRKVPSNGAIGFKQTVQKWLVTVELLLGDIPERAIFLEKEYRECLAPYYALTLAIRAGKLARFNEVLKTYAERFKKDETYSLIVRLRHNVIKTGIRTINAAYSRISVVDVAKKLQLDSVEDVYFILAKAINERVIEAQLLADSGTLVSKENVNIYSTKDPFVAFDKRIKFCLDTHDQSVKAMRFPAKSYHGDLETAEERREREQQEAELAKEIADEDDDIL</sequence>
<dbReference type="Proteomes" id="UP000186922">
    <property type="component" value="Unassembled WGS sequence"/>
</dbReference>
<dbReference type="SMART" id="SM00753">
    <property type="entry name" value="PAM"/>
    <property type="match status" value="1"/>
</dbReference>
<feature type="domain" description="PCI" evidence="4">
    <location>
        <begin position="254"/>
        <end position="433"/>
    </location>
</feature>
<dbReference type="PANTHER" id="PTHR10758">
    <property type="entry name" value="26S PROTEASOME NON-ATPASE REGULATORY SUBUNIT 3/COP9 SIGNALOSOME COMPLEX SUBUNIT 3"/>
    <property type="match status" value="1"/>
</dbReference>
<name>A0A1D1UUZ1_RAMVA</name>